<comment type="subcellular location">
    <subcellularLocation>
        <location evidence="1">Nucleus</location>
    </subcellularLocation>
</comment>
<evidence type="ECO:0000256" key="7">
    <source>
        <dbReference type="SAM" id="MobiDB-lite"/>
    </source>
</evidence>
<evidence type="ECO:0000256" key="1">
    <source>
        <dbReference type="ARBA" id="ARBA00004123"/>
    </source>
</evidence>
<keyword evidence="6" id="KW-0539">Nucleus</keyword>
<dbReference type="FunFam" id="3.30.160.60:FF:000624">
    <property type="entry name" value="zinc finger protein 697"/>
    <property type="match status" value="1"/>
</dbReference>
<evidence type="ECO:0000256" key="3">
    <source>
        <dbReference type="ARBA" id="ARBA00022737"/>
    </source>
</evidence>
<accession>A0A7D9HZV1</accession>
<evidence type="ECO:0000313" key="9">
    <source>
        <dbReference type="Proteomes" id="UP001152795"/>
    </source>
</evidence>
<keyword evidence="5" id="KW-0862">Zinc</keyword>
<evidence type="ECO:0000256" key="2">
    <source>
        <dbReference type="ARBA" id="ARBA00022723"/>
    </source>
</evidence>
<dbReference type="GO" id="GO:0008270">
    <property type="term" value="F:zinc ion binding"/>
    <property type="evidence" value="ECO:0007669"/>
    <property type="project" value="UniProtKB-KW"/>
</dbReference>
<sequence length="306" mass="35104">MSSKRKGGKRTSRKGNIFIESFSQPSSKVQYAEASTQTEEEYTDDDYYSCFLKPELMGSVSYENQIHTNQFNISPVKLEPTIQHIHCKVTCSEERDPQAQEDLADPPRRVNCNICNKWFSSVSSFLQHKSVHTGERPHQCEFCHKTFRQQGNLASHRRTHIGLKPYKCDICDKRFANSSNVVVHKRTHTGEKPFECDLCHKRFSQFAHLVGHKRTHTGEAPFQCDICKKRFNNPSNLTTHKRIHGGDRPYQCDICNKTFKQSGHLSSHRKSHGETQPLANVKIAETVTSGLAEQCSVKVKQQKQKR</sequence>
<evidence type="ECO:0000256" key="5">
    <source>
        <dbReference type="ARBA" id="ARBA00022833"/>
    </source>
</evidence>
<dbReference type="InterPro" id="IPR013087">
    <property type="entry name" value="Znf_C2H2_type"/>
</dbReference>
<evidence type="ECO:0000313" key="8">
    <source>
        <dbReference type="EMBL" id="CAB3996820.1"/>
    </source>
</evidence>
<dbReference type="SMART" id="SM00355">
    <property type="entry name" value="ZnF_C2H2"/>
    <property type="match status" value="6"/>
</dbReference>
<comment type="caution">
    <text evidence="8">The sequence shown here is derived from an EMBL/GenBank/DDBJ whole genome shotgun (WGS) entry which is preliminary data.</text>
</comment>
<dbReference type="FunFam" id="3.30.160.60:FF:000538">
    <property type="entry name" value="zinc finger protein 853"/>
    <property type="match status" value="1"/>
</dbReference>
<dbReference type="Gene3D" id="3.30.160.60">
    <property type="entry name" value="Classic Zinc Finger"/>
    <property type="match status" value="6"/>
</dbReference>
<dbReference type="PANTHER" id="PTHR16515">
    <property type="entry name" value="PR DOMAIN ZINC FINGER PROTEIN"/>
    <property type="match status" value="1"/>
</dbReference>
<dbReference type="Proteomes" id="UP001152795">
    <property type="component" value="Unassembled WGS sequence"/>
</dbReference>
<organism evidence="8 9">
    <name type="scientific">Paramuricea clavata</name>
    <name type="common">Red gorgonian</name>
    <name type="synonym">Violescent sea-whip</name>
    <dbReference type="NCBI Taxonomy" id="317549"/>
    <lineage>
        <taxon>Eukaryota</taxon>
        <taxon>Metazoa</taxon>
        <taxon>Cnidaria</taxon>
        <taxon>Anthozoa</taxon>
        <taxon>Octocorallia</taxon>
        <taxon>Malacalcyonacea</taxon>
        <taxon>Plexauridae</taxon>
        <taxon>Paramuricea</taxon>
    </lineage>
</organism>
<dbReference type="InterPro" id="IPR036236">
    <property type="entry name" value="Znf_C2H2_sf"/>
</dbReference>
<proteinExistence type="predicted"/>
<keyword evidence="9" id="KW-1185">Reference proteome</keyword>
<evidence type="ECO:0000256" key="4">
    <source>
        <dbReference type="ARBA" id="ARBA00022771"/>
    </source>
</evidence>
<feature type="region of interest" description="Disordered" evidence="7">
    <location>
        <begin position="1"/>
        <end position="40"/>
    </location>
</feature>
<dbReference type="FunFam" id="3.30.160.60:FF:002336">
    <property type="entry name" value="Regular, isoform C"/>
    <property type="match status" value="1"/>
</dbReference>
<dbReference type="InterPro" id="IPR050331">
    <property type="entry name" value="Zinc_finger"/>
</dbReference>
<dbReference type="FunFam" id="3.30.160.60:FF:000557">
    <property type="entry name" value="zinc finger and SCAN domain-containing protein 29"/>
    <property type="match status" value="1"/>
</dbReference>
<dbReference type="AlphaFoldDB" id="A0A7D9HZV1"/>
<dbReference type="GO" id="GO:0005634">
    <property type="term" value="C:nucleus"/>
    <property type="evidence" value="ECO:0007669"/>
    <property type="project" value="UniProtKB-SubCell"/>
</dbReference>
<evidence type="ECO:0000256" key="6">
    <source>
        <dbReference type="ARBA" id="ARBA00023242"/>
    </source>
</evidence>
<dbReference type="EMBL" id="CACRXK020002953">
    <property type="protein sequence ID" value="CAB3996820.1"/>
    <property type="molecule type" value="Genomic_DNA"/>
</dbReference>
<keyword evidence="4" id="KW-0863">Zinc-finger</keyword>
<dbReference type="GO" id="GO:0010468">
    <property type="term" value="P:regulation of gene expression"/>
    <property type="evidence" value="ECO:0007669"/>
    <property type="project" value="TreeGrafter"/>
</dbReference>
<feature type="compositionally biased region" description="Polar residues" evidence="7">
    <location>
        <begin position="21"/>
        <end position="37"/>
    </location>
</feature>
<feature type="compositionally biased region" description="Basic residues" evidence="7">
    <location>
        <begin position="1"/>
        <end position="13"/>
    </location>
</feature>
<dbReference type="PANTHER" id="PTHR16515:SF49">
    <property type="entry name" value="GASTRULA ZINC FINGER PROTEIN XLCGF49.1-LIKE-RELATED"/>
    <property type="match status" value="1"/>
</dbReference>
<dbReference type="PROSITE" id="PS50157">
    <property type="entry name" value="ZINC_FINGER_C2H2_2"/>
    <property type="match status" value="6"/>
</dbReference>
<keyword evidence="3" id="KW-0677">Repeat</keyword>
<dbReference type="Pfam" id="PF12874">
    <property type="entry name" value="zf-met"/>
    <property type="match status" value="1"/>
</dbReference>
<gene>
    <name evidence="8" type="ORF">PACLA_8A029919</name>
</gene>
<keyword evidence="2" id="KW-0479">Metal-binding</keyword>
<dbReference type="SUPFAM" id="SSF57667">
    <property type="entry name" value="beta-beta-alpha zinc fingers"/>
    <property type="match status" value="3"/>
</dbReference>
<name>A0A7D9HZV1_PARCT</name>
<dbReference type="PROSITE" id="PS00028">
    <property type="entry name" value="ZINC_FINGER_C2H2_1"/>
    <property type="match status" value="6"/>
</dbReference>
<dbReference type="OrthoDB" id="8113227at2759"/>
<dbReference type="Pfam" id="PF13912">
    <property type="entry name" value="zf-C2H2_6"/>
    <property type="match status" value="1"/>
</dbReference>
<protein>
    <submittedName>
        <fullName evidence="8">Zinc finger 271-like</fullName>
    </submittedName>
</protein>
<dbReference type="FunFam" id="3.30.160.60:FF:000290">
    <property type="entry name" value="Zinc finger protein 697 isoform X1"/>
    <property type="match status" value="1"/>
</dbReference>
<dbReference type="Pfam" id="PF00096">
    <property type="entry name" value="zf-C2H2"/>
    <property type="match status" value="4"/>
</dbReference>
<reference evidence="8" key="1">
    <citation type="submission" date="2020-04" db="EMBL/GenBank/DDBJ databases">
        <authorList>
            <person name="Alioto T."/>
            <person name="Alioto T."/>
            <person name="Gomez Garrido J."/>
        </authorList>
    </citation>
    <scope>NUCLEOTIDE SEQUENCE</scope>
    <source>
        <strain evidence="8">A484AB</strain>
    </source>
</reference>